<dbReference type="PANTHER" id="PTHR10668">
    <property type="entry name" value="PHYTOENE DEHYDROGENASE"/>
    <property type="match status" value="1"/>
</dbReference>
<comment type="similarity">
    <text evidence="2">Belongs to the carotenoid/retinoid oxidoreductase family.</text>
</comment>
<feature type="domain" description="Amine oxidase" evidence="6">
    <location>
        <begin position="45"/>
        <end position="395"/>
    </location>
</feature>
<comment type="function">
    <text evidence="3">Probable oxidoreductase that may play a role as regulator of mitochondrial function.</text>
</comment>
<dbReference type="PANTHER" id="PTHR10668:SF103">
    <property type="entry name" value="PYRIDINE NUCLEOTIDE-DISULFIDE OXIDOREDUCTASE DOMAIN-CONTAINING PROTEIN 2"/>
    <property type="match status" value="1"/>
</dbReference>
<dbReference type="SUPFAM" id="SSF51905">
    <property type="entry name" value="FAD/NAD(P)-binding domain"/>
    <property type="match status" value="1"/>
</dbReference>
<organism evidence="7 8">
    <name type="scientific">Galdieria partita</name>
    <dbReference type="NCBI Taxonomy" id="83374"/>
    <lineage>
        <taxon>Eukaryota</taxon>
        <taxon>Rhodophyta</taxon>
        <taxon>Bangiophyceae</taxon>
        <taxon>Galdieriales</taxon>
        <taxon>Galdieriaceae</taxon>
        <taxon>Galdieria</taxon>
    </lineage>
</organism>
<dbReference type="InterPro" id="IPR002937">
    <property type="entry name" value="Amino_oxidase"/>
</dbReference>
<protein>
    <recommendedName>
        <fullName evidence="5">Pyridine nucleotide-disulfide oxidoreductase domain-containing protein 2</fullName>
    </recommendedName>
</protein>
<dbReference type="EMBL" id="BQMJ01000065">
    <property type="protein sequence ID" value="GJQ15153.1"/>
    <property type="molecule type" value="Genomic_DNA"/>
</dbReference>
<evidence type="ECO:0000256" key="3">
    <source>
        <dbReference type="ARBA" id="ARBA00037217"/>
    </source>
</evidence>
<dbReference type="Gene3D" id="3.50.50.60">
    <property type="entry name" value="FAD/NAD(P)-binding domain"/>
    <property type="match status" value="2"/>
</dbReference>
<keyword evidence="8" id="KW-1185">Reference proteome</keyword>
<sequence>MNIFRTFSRAWFGENLNLTFRRSASQTPIEKTHWDAIIIGGGHNGLVAAAYLAKKRAKVLVLERRKVLGGAAVTEELISGFHFSRASYVQSLFRPEIVRELNLTKYGYSVITRNPSSFTPLSDGKKYLFLSPDVEFCKEQITKFSTEDAMRYPQYLRWLSKLCRLVEPFFDEAPYDALYNDISSLSLAEKWSSSRAGFHLLRESLFSRKEMTEFFELLFSNSSKMLKRWFHSEPLLSTLATDSVIGTMAGPDTPGTGYVLLHHVLGGEWSYVKGGMGSLSESLASAAIDAGVVIQTDTSVKSILVDETQGKTKGVETLDGKSIFGRCVLSNADPKRTFLTLCPKGSLPDDFVSKIQNLDFRSPVFKINVALKKLPHFRCFPKRQTFEGEPTTLAAGPEHKGTIHLGSDNLDMIEKAYKDCSAHHRPSAVPIVEMTIPSAIDPTLAPRGQAVAGLFVQYVPYNAPWEDSNFKKAFVDRVFSMVEDYAPGFIESIIGYDALSPKDLERVFGLTEGNIFHGAMSLDQLYSLRPAAGYSRYRTPISGLYLCGSGAHPGGGVSGAPGRNCSKVVLRDLKRNAEGASLQLALSFWRK</sequence>
<comment type="subunit">
    <text evidence="4">Interacts with COX5B; this interaction may contribute to localize PYROXD2 to the inner face of the inner mitochondrial membrane.</text>
</comment>
<evidence type="ECO:0000256" key="5">
    <source>
        <dbReference type="ARBA" id="ARBA00040298"/>
    </source>
</evidence>
<dbReference type="Proteomes" id="UP001061958">
    <property type="component" value="Unassembled WGS sequence"/>
</dbReference>
<accession>A0A9C7Q293</accession>
<gene>
    <name evidence="7" type="ORF">GpartN1_g6944.t1</name>
</gene>
<comment type="caution">
    <text evidence="7">The sequence shown here is derived from an EMBL/GenBank/DDBJ whole genome shotgun (WGS) entry which is preliminary data.</text>
</comment>
<dbReference type="InterPro" id="IPR036188">
    <property type="entry name" value="FAD/NAD-bd_sf"/>
</dbReference>
<evidence type="ECO:0000256" key="4">
    <source>
        <dbReference type="ARBA" id="ARBA00038825"/>
    </source>
</evidence>
<proteinExistence type="inferred from homology"/>
<dbReference type="OrthoDB" id="7777654at2759"/>
<dbReference type="AlphaFoldDB" id="A0A9C7Q293"/>
<evidence type="ECO:0000313" key="8">
    <source>
        <dbReference type="Proteomes" id="UP001061958"/>
    </source>
</evidence>
<evidence type="ECO:0000313" key="7">
    <source>
        <dbReference type="EMBL" id="GJQ15153.1"/>
    </source>
</evidence>
<evidence type="ECO:0000256" key="1">
    <source>
        <dbReference type="ARBA" id="ARBA00004305"/>
    </source>
</evidence>
<dbReference type="GO" id="GO:0016491">
    <property type="term" value="F:oxidoreductase activity"/>
    <property type="evidence" value="ECO:0007669"/>
    <property type="project" value="InterPro"/>
</dbReference>
<reference evidence="7" key="1">
    <citation type="journal article" date="2022" name="Proc. Natl. Acad. Sci. U.S.A.">
        <title>Life cycle and functional genomics of the unicellular red alga Galdieria for elucidating algal and plant evolution and industrial use.</title>
        <authorList>
            <person name="Hirooka S."/>
            <person name="Itabashi T."/>
            <person name="Ichinose T.M."/>
            <person name="Onuma R."/>
            <person name="Fujiwara T."/>
            <person name="Yamashita S."/>
            <person name="Jong L.W."/>
            <person name="Tomita R."/>
            <person name="Iwane A.H."/>
            <person name="Miyagishima S.Y."/>
        </authorList>
    </citation>
    <scope>NUCLEOTIDE SEQUENCE</scope>
    <source>
        <strain evidence="7">NBRC 102759</strain>
    </source>
</reference>
<evidence type="ECO:0000259" key="6">
    <source>
        <dbReference type="Pfam" id="PF01593"/>
    </source>
</evidence>
<comment type="subcellular location">
    <subcellularLocation>
        <location evidence="1">Mitochondrion matrix</location>
    </subcellularLocation>
</comment>
<evidence type="ECO:0000256" key="2">
    <source>
        <dbReference type="ARBA" id="ARBA00006046"/>
    </source>
</evidence>
<dbReference type="GO" id="GO:0005759">
    <property type="term" value="C:mitochondrial matrix"/>
    <property type="evidence" value="ECO:0007669"/>
    <property type="project" value="UniProtKB-SubCell"/>
</dbReference>
<dbReference type="Pfam" id="PF01593">
    <property type="entry name" value="Amino_oxidase"/>
    <property type="match status" value="1"/>
</dbReference>
<name>A0A9C7Q293_9RHOD</name>
<reference evidence="7" key="2">
    <citation type="submission" date="2022-01" db="EMBL/GenBank/DDBJ databases">
        <authorList>
            <person name="Hirooka S."/>
            <person name="Miyagishima S.Y."/>
        </authorList>
    </citation>
    <scope>NUCLEOTIDE SEQUENCE</scope>
    <source>
        <strain evidence="7">NBRC 102759</strain>
    </source>
</reference>